<feature type="transmembrane region" description="Helical" evidence="1">
    <location>
        <begin position="82"/>
        <end position="98"/>
    </location>
</feature>
<feature type="domain" description="DUF4328" evidence="2">
    <location>
        <begin position="81"/>
        <end position="233"/>
    </location>
</feature>
<keyword evidence="1" id="KW-0472">Membrane</keyword>
<evidence type="ECO:0000259" key="2">
    <source>
        <dbReference type="Pfam" id="PF14219"/>
    </source>
</evidence>
<accession>A0ABS1BPC4</accession>
<dbReference type="InterPro" id="IPR025565">
    <property type="entry name" value="DUF4328"/>
</dbReference>
<comment type="caution">
    <text evidence="3">The sequence shown here is derived from an EMBL/GenBank/DDBJ whole genome shotgun (WGS) entry which is preliminary data.</text>
</comment>
<evidence type="ECO:0000256" key="1">
    <source>
        <dbReference type="SAM" id="Phobius"/>
    </source>
</evidence>
<dbReference type="Pfam" id="PF14219">
    <property type="entry name" value="DUF4328"/>
    <property type="match status" value="1"/>
</dbReference>
<keyword evidence="1" id="KW-0812">Transmembrane</keyword>
<protein>
    <submittedName>
        <fullName evidence="3">DUF4328 domain-containing protein</fullName>
    </submittedName>
</protein>
<sequence length="254" mass="27625">MKRTYTYQSAAGLNKWIAGVVWLFVLVQASIIVFASFALFTFISVLQPVKAALENNQQLTELNVDFMAIVTSSIILDYVDKGVYLLAAIFIGCWIVRAHSNAQSFHIPNLLFSPAWALGGFFVPFLNLVAPYIAMNQLYQGSLKRAQHNCAPALLPCWWVTFLIGRIGGKIALFYAIHGAQGASITSFITIIAPELLNALNTSIVANTAIIFSSVCQITCALLLLRIIQQINRAHAALHAANTSETAVAPVKAA</sequence>
<organism evidence="3 4">
    <name type="scientific">Kingella bonacorsii</name>
    <dbReference type="NCBI Taxonomy" id="2796361"/>
    <lineage>
        <taxon>Bacteria</taxon>
        <taxon>Pseudomonadati</taxon>
        <taxon>Pseudomonadota</taxon>
        <taxon>Betaproteobacteria</taxon>
        <taxon>Neisseriales</taxon>
        <taxon>Neisseriaceae</taxon>
        <taxon>Kingella</taxon>
    </lineage>
</organism>
<feature type="transmembrane region" description="Helical" evidence="1">
    <location>
        <begin position="204"/>
        <end position="225"/>
    </location>
</feature>
<name>A0ABS1BPC4_9NEIS</name>
<reference evidence="3 4" key="1">
    <citation type="journal article" date="2021" name="Pathogens">
        <title>Isolation and Characterization of Kingella bonacorsii sp. nov., A Novel Kingella Species Detected in a Stable Periodontitis Subject.</title>
        <authorList>
            <person name="Antezack A."/>
            <person name="Boxberger M."/>
            <person name="Rolland C."/>
            <person name="Monnet-Corti V."/>
            <person name="La Scola B."/>
        </authorList>
    </citation>
    <scope>NUCLEOTIDE SEQUENCE [LARGE SCALE GENOMIC DNA]</scope>
    <source>
        <strain evidence="3 4">Marseille-Q4569</strain>
    </source>
</reference>
<keyword evidence="4" id="KW-1185">Reference proteome</keyword>
<keyword evidence="1" id="KW-1133">Transmembrane helix</keyword>
<proteinExistence type="predicted"/>
<dbReference type="EMBL" id="JAEHNZ010000001">
    <property type="protein sequence ID" value="MBK0395149.1"/>
    <property type="molecule type" value="Genomic_DNA"/>
</dbReference>
<feature type="transmembrane region" description="Helical" evidence="1">
    <location>
        <begin position="110"/>
        <end position="134"/>
    </location>
</feature>
<feature type="transmembrane region" description="Helical" evidence="1">
    <location>
        <begin position="172"/>
        <end position="192"/>
    </location>
</feature>
<dbReference type="Proteomes" id="UP000614058">
    <property type="component" value="Unassembled WGS sequence"/>
</dbReference>
<evidence type="ECO:0000313" key="4">
    <source>
        <dbReference type="Proteomes" id="UP000614058"/>
    </source>
</evidence>
<dbReference type="RefSeq" id="WP_200520966.1">
    <property type="nucleotide sequence ID" value="NZ_JAEHNZ010000001.1"/>
</dbReference>
<feature type="transmembrane region" description="Helical" evidence="1">
    <location>
        <begin position="146"/>
        <end position="165"/>
    </location>
</feature>
<feature type="transmembrane region" description="Helical" evidence="1">
    <location>
        <begin position="20"/>
        <end position="46"/>
    </location>
</feature>
<gene>
    <name evidence="3" type="ORF">JDW22_00770</name>
</gene>
<evidence type="ECO:0000313" key="3">
    <source>
        <dbReference type="EMBL" id="MBK0395149.1"/>
    </source>
</evidence>